<dbReference type="SUPFAM" id="SSF55331">
    <property type="entry name" value="Tautomerase/MIF"/>
    <property type="match status" value="1"/>
</dbReference>
<evidence type="ECO:0000313" key="13">
    <source>
        <dbReference type="EMBL" id="KAK8738721.1"/>
    </source>
</evidence>
<evidence type="ECO:0000313" key="14">
    <source>
        <dbReference type="Proteomes" id="UP001445076"/>
    </source>
</evidence>
<dbReference type="Proteomes" id="UP001445076">
    <property type="component" value="Unassembled WGS sequence"/>
</dbReference>
<keyword evidence="3" id="KW-0202">Cytokine</keyword>
<dbReference type="AlphaFoldDB" id="A0AAW0XG53"/>
<dbReference type="EMBL" id="JARKIK010000038">
    <property type="protein sequence ID" value="KAK8738721.1"/>
    <property type="molecule type" value="Genomic_DNA"/>
</dbReference>
<evidence type="ECO:0000256" key="12">
    <source>
        <dbReference type="ARBA" id="ARBA00042730"/>
    </source>
</evidence>
<dbReference type="GO" id="GO:0004167">
    <property type="term" value="F:dopachrome isomerase activity"/>
    <property type="evidence" value="ECO:0007669"/>
    <property type="project" value="UniProtKB-EC"/>
</dbReference>
<evidence type="ECO:0000256" key="8">
    <source>
        <dbReference type="ARBA" id="ARBA00038932"/>
    </source>
</evidence>
<reference evidence="13" key="2">
    <citation type="submission" date="2024-01" db="EMBL/GenBank/DDBJ databases">
        <authorList>
            <person name="He J."/>
            <person name="Wang M."/>
            <person name="Zheng J."/>
            <person name="Liu Z."/>
        </authorList>
    </citation>
    <scope>NUCLEOTIDE SEQUENCE</scope>
    <source>
        <strain evidence="13">ZL_2023a</strain>
        <tissue evidence="13">Muscle</tissue>
    </source>
</reference>
<evidence type="ECO:0000256" key="6">
    <source>
        <dbReference type="ARBA" id="ARBA00036735"/>
    </source>
</evidence>
<dbReference type="EMBL" id="JARKIK010000038">
    <property type="protein sequence ID" value="KAK8738720.1"/>
    <property type="molecule type" value="Genomic_DNA"/>
</dbReference>
<evidence type="ECO:0000256" key="10">
    <source>
        <dbReference type="ARBA" id="ARBA00041631"/>
    </source>
</evidence>
<dbReference type="GO" id="GO:0050178">
    <property type="term" value="F:phenylpyruvate tautomerase activity"/>
    <property type="evidence" value="ECO:0007669"/>
    <property type="project" value="UniProtKB-EC"/>
</dbReference>
<proteinExistence type="inferred from homology"/>
<evidence type="ECO:0000256" key="2">
    <source>
        <dbReference type="ARBA" id="ARBA00005851"/>
    </source>
</evidence>
<sequence>MPCLEIATNIPKERITPEVVADLSKLFSTTMRKPEQYCMVRVIPGQLMTFGGSFNPCAVATVMSIGNLGVQENKAHAQKIFEFTEKTLGIPNDRMYIIFTDKPASEIGYKSTTFHEILGLK</sequence>
<evidence type="ECO:0000256" key="11">
    <source>
        <dbReference type="ARBA" id="ARBA00041912"/>
    </source>
</evidence>
<comment type="catalytic activity">
    <reaction evidence="6">
        <text>3-phenylpyruvate = enol-phenylpyruvate</text>
        <dbReference type="Rhea" id="RHEA:17097"/>
        <dbReference type="ChEBI" id="CHEBI:16815"/>
        <dbReference type="ChEBI" id="CHEBI:18005"/>
        <dbReference type="EC" id="5.3.2.1"/>
    </reaction>
</comment>
<dbReference type="EC" id="5.3.2.1" evidence="9"/>
<evidence type="ECO:0000256" key="7">
    <source>
        <dbReference type="ARBA" id="ARBA00036823"/>
    </source>
</evidence>
<dbReference type="EMBL" id="JARKIK010000038">
    <property type="protein sequence ID" value="KAK8738722.1"/>
    <property type="molecule type" value="Genomic_DNA"/>
</dbReference>
<dbReference type="Gene3D" id="3.30.429.10">
    <property type="entry name" value="Macrophage Migration Inhibitory Factor"/>
    <property type="match status" value="1"/>
</dbReference>
<name>A0AAW0XG53_CHEQU</name>
<keyword evidence="14" id="KW-1185">Reference proteome</keyword>
<dbReference type="GO" id="GO:0005125">
    <property type="term" value="F:cytokine activity"/>
    <property type="evidence" value="ECO:0007669"/>
    <property type="project" value="UniProtKB-KW"/>
</dbReference>
<keyword evidence="5" id="KW-0413">Isomerase</keyword>
<dbReference type="InterPro" id="IPR001398">
    <property type="entry name" value="Macrophage_inhib_fac"/>
</dbReference>
<accession>A0AAW0XG53</accession>
<evidence type="ECO:0000256" key="1">
    <source>
        <dbReference type="ARBA" id="ARBA00004613"/>
    </source>
</evidence>
<dbReference type="Pfam" id="PF01187">
    <property type="entry name" value="MIF"/>
    <property type="match status" value="1"/>
</dbReference>
<comment type="catalytic activity">
    <reaction evidence="7">
        <text>L-dopachrome = 5,6-dihydroxyindole-2-carboxylate</text>
        <dbReference type="Rhea" id="RHEA:13041"/>
        <dbReference type="ChEBI" id="CHEBI:16875"/>
        <dbReference type="ChEBI" id="CHEBI:57509"/>
        <dbReference type="EC" id="5.3.3.12"/>
    </reaction>
</comment>
<evidence type="ECO:0000256" key="4">
    <source>
        <dbReference type="ARBA" id="ARBA00022525"/>
    </source>
</evidence>
<dbReference type="PANTHER" id="PTHR11954:SF6">
    <property type="entry name" value="MACROPHAGE MIGRATION INHIBITORY FACTOR"/>
    <property type="match status" value="1"/>
</dbReference>
<reference evidence="13 14" key="1">
    <citation type="journal article" date="2024" name="BMC Genomics">
        <title>Genome assembly of redclaw crayfish (Cherax quadricarinatus) provides insights into its immune adaptation and hypoxia tolerance.</title>
        <authorList>
            <person name="Liu Z."/>
            <person name="Zheng J."/>
            <person name="Li H."/>
            <person name="Fang K."/>
            <person name="Wang S."/>
            <person name="He J."/>
            <person name="Zhou D."/>
            <person name="Weng S."/>
            <person name="Chi M."/>
            <person name="Gu Z."/>
            <person name="He J."/>
            <person name="Li F."/>
            <person name="Wang M."/>
        </authorList>
    </citation>
    <scope>NUCLEOTIDE SEQUENCE [LARGE SCALE GENOMIC DNA]</scope>
    <source>
        <strain evidence="13">ZL_2023a</strain>
    </source>
</reference>
<gene>
    <name evidence="13" type="ORF">OTU49_003643</name>
</gene>
<evidence type="ECO:0000256" key="5">
    <source>
        <dbReference type="ARBA" id="ARBA00023235"/>
    </source>
</evidence>
<keyword evidence="4" id="KW-0964">Secreted</keyword>
<comment type="subcellular location">
    <subcellularLocation>
        <location evidence="1">Secreted</location>
    </subcellularLocation>
</comment>
<dbReference type="InterPro" id="IPR014347">
    <property type="entry name" value="Tautomerase/MIF_sf"/>
</dbReference>
<protein>
    <recommendedName>
        <fullName evidence="12">L-dopachrome isomerase</fullName>
        <ecNumber evidence="9">5.3.2.1</ecNumber>
        <ecNumber evidence="8">5.3.3.12</ecNumber>
    </recommendedName>
    <alternativeName>
        <fullName evidence="10">L-dopachrome tautomerase</fullName>
    </alternativeName>
    <alternativeName>
        <fullName evidence="11">Phenylpyruvate tautomerase</fullName>
    </alternativeName>
</protein>
<dbReference type="PANTHER" id="PTHR11954">
    <property type="entry name" value="D-DOPACHROME DECARBOXYLASE"/>
    <property type="match status" value="1"/>
</dbReference>
<evidence type="ECO:0000256" key="9">
    <source>
        <dbReference type="ARBA" id="ARBA00039086"/>
    </source>
</evidence>
<comment type="caution">
    <text evidence="13">The sequence shown here is derived from an EMBL/GenBank/DDBJ whole genome shotgun (WGS) entry which is preliminary data.</text>
</comment>
<comment type="similarity">
    <text evidence="2">Belongs to the MIF family.</text>
</comment>
<dbReference type="EC" id="5.3.3.12" evidence="8"/>
<dbReference type="GO" id="GO:0005615">
    <property type="term" value="C:extracellular space"/>
    <property type="evidence" value="ECO:0007669"/>
    <property type="project" value="UniProtKB-KW"/>
</dbReference>
<organism evidence="13 14">
    <name type="scientific">Cherax quadricarinatus</name>
    <name type="common">Australian red claw crayfish</name>
    <dbReference type="NCBI Taxonomy" id="27406"/>
    <lineage>
        <taxon>Eukaryota</taxon>
        <taxon>Metazoa</taxon>
        <taxon>Ecdysozoa</taxon>
        <taxon>Arthropoda</taxon>
        <taxon>Crustacea</taxon>
        <taxon>Multicrustacea</taxon>
        <taxon>Malacostraca</taxon>
        <taxon>Eumalacostraca</taxon>
        <taxon>Eucarida</taxon>
        <taxon>Decapoda</taxon>
        <taxon>Pleocyemata</taxon>
        <taxon>Astacidea</taxon>
        <taxon>Parastacoidea</taxon>
        <taxon>Parastacidae</taxon>
        <taxon>Cherax</taxon>
    </lineage>
</organism>
<evidence type="ECO:0000256" key="3">
    <source>
        <dbReference type="ARBA" id="ARBA00022514"/>
    </source>
</evidence>